<dbReference type="Proteomes" id="UP000054538">
    <property type="component" value="Unassembled WGS sequence"/>
</dbReference>
<dbReference type="HOGENOM" id="CLU_1855909_0_0_1"/>
<evidence type="ECO:0000313" key="2">
    <source>
        <dbReference type="Proteomes" id="UP000054538"/>
    </source>
</evidence>
<gene>
    <name evidence="1" type="ORF">PAXRUDRAFT_157421</name>
</gene>
<name>A0A0D0CZ21_9AGAM</name>
<accession>A0A0D0CZ21</accession>
<dbReference type="InterPro" id="IPR041078">
    <property type="entry name" value="Plavaka"/>
</dbReference>
<dbReference type="AlphaFoldDB" id="A0A0D0CZ21"/>
<reference evidence="2" key="2">
    <citation type="submission" date="2015-01" db="EMBL/GenBank/DDBJ databases">
        <title>Evolutionary Origins and Diversification of the Mycorrhizal Mutualists.</title>
        <authorList>
            <consortium name="DOE Joint Genome Institute"/>
            <consortium name="Mycorrhizal Genomics Consortium"/>
            <person name="Kohler A."/>
            <person name="Kuo A."/>
            <person name="Nagy L.G."/>
            <person name="Floudas D."/>
            <person name="Copeland A."/>
            <person name="Barry K.W."/>
            <person name="Cichocki N."/>
            <person name="Veneault-Fourrey C."/>
            <person name="LaButti K."/>
            <person name="Lindquist E.A."/>
            <person name="Lipzen A."/>
            <person name="Lundell T."/>
            <person name="Morin E."/>
            <person name="Murat C."/>
            <person name="Riley R."/>
            <person name="Ohm R."/>
            <person name="Sun H."/>
            <person name="Tunlid A."/>
            <person name="Henrissat B."/>
            <person name="Grigoriev I.V."/>
            <person name="Hibbett D.S."/>
            <person name="Martin F."/>
        </authorList>
    </citation>
    <scope>NUCLEOTIDE SEQUENCE [LARGE SCALE GENOMIC DNA]</scope>
    <source>
        <strain evidence="2">Ve08.2h10</strain>
    </source>
</reference>
<protein>
    <submittedName>
        <fullName evidence="1">Uncharacterized protein</fullName>
    </submittedName>
</protein>
<keyword evidence="2" id="KW-1185">Reference proteome</keyword>
<dbReference type="InParanoid" id="A0A0D0CZ21"/>
<organism evidence="1 2">
    <name type="scientific">Paxillus rubicundulus Ve08.2h10</name>
    <dbReference type="NCBI Taxonomy" id="930991"/>
    <lineage>
        <taxon>Eukaryota</taxon>
        <taxon>Fungi</taxon>
        <taxon>Dikarya</taxon>
        <taxon>Basidiomycota</taxon>
        <taxon>Agaricomycotina</taxon>
        <taxon>Agaricomycetes</taxon>
        <taxon>Agaricomycetidae</taxon>
        <taxon>Boletales</taxon>
        <taxon>Paxilineae</taxon>
        <taxon>Paxillaceae</taxon>
        <taxon>Paxillus</taxon>
    </lineage>
</organism>
<dbReference type="Pfam" id="PF18759">
    <property type="entry name" value="Plavaka"/>
    <property type="match status" value="1"/>
</dbReference>
<reference evidence="1 2" key="1">
    <citation type="submission" date="2014-04" db="EMBL/GenBank/DDBJ databases">
        <authorList>
            <consortium name="DOE Joint Genome Institute"/>
            <person name="Kuo A."/>
            <person name="Kohler A."/>
            <person name="Jargeat P."/>
            <person name="Nagy L.G."/>
            <person name="Floudas D."/>
            <person name="Copeland A."/>
            <person name="Barry K.W."/>
            <person name="Cichocki N."/>
            <person name="Veneault-Fourrey C."/>
            <person name="LaButti K."/>
            <person name="Lindquist E.A."/>
            <person name="Lipzen A."/>
            <person name="Lundell T."/>
            <person name="Morin E."/>
            <person name="Murat C."/>
            <person name="Sun H."/>
            <person name="Tunlid A."/>
            <person name="Henrissat B."/>
            <person name="Grigoriev I.V."/>
            <person name="Hibbett D.S."/>
            <person name="Martin F."/>
            <person name="Nordberg H.P."/>
            <person name="Cantor M.N."/>
            <person name="Hua S.X."/>
        </authorList>
    </citation>
    <scope>NUCLEOTIDE SEQUENCE [LARGE SCALE GENOMIC DNA]</scope>
    <source>
        <strain evidence="1 2">Ve08.2h10</strain>
    </source>
</reference>
<proteinExistence type="predicted"/>
<dbReference type="EMBL" id="KN825911">
    <property type="protein sequence ID" value="KIK80883.1"/>
    <property type="molecule type" value="Genomic_DNA"/>
</dbReference>
<dbReference type="OrthoDB" id="3199698at2759"/>
<feature type="non-terminal residue" evidence="1">
    <location>
        <position position="1"/>
    </location>
</feature>
<evidence type="ECO:0000313" key="1">
    <source>
        <dbReference type="EMBL" id="KIK80883.1"/>
    </source>
</evidence>
<sequence length="138" mass="16067">LEFELADFLFTRNQMLAKQIDFLLTIWGTSLLQHGGQPLFASHDDLYKTIDSMPLGDVKWQSFSIKYTSDQPFSNVPLWMDDTYKTWFRDPHKLVHMMLENPDFTDQMTFVLIVSLRWQLTNVASTISCLVIGLGSKW</sequence>